<dbReference type="InterPro" id="IPR029026">
    <property type="entry name" value="tRNA_m1G_MTases_N"/>
</dbReference>
<dbReference type="InterPro" id="IPR004441">
    <property type="entry name" value="rRNA_MeTrfase_TrmH"/>
</dbReference>
<protein>
    <submittedName>
        <fullName evidence="5">23S rRNA (Guanosine(2251)-2'-O)-methyltransferase RlmB</fullName>
    </submittedName>
</protein>
<evidence type="ECO:0000256" key="3">
    <source>
        <dbReference type="SAM" id="MobiDB-lite"/>
    </source>
</evidence>
<evidence type="ECO:0000256" key="1">
    <source>
        <dbReference type="ARBA" id="ARBA00022603"/>
    </source>
</evidence>
<organism evidence="5 6">
    <name type="scientific">Skermanella cutis</name>
    <dbReference type="NCBI Taxonomy" id="2775420"/>
    <lineage>
        <taxon>Bacteria</taxon>
        <taxon>Pseudomonadati</taxon>
        <taxon>Pseudomonadota</taxon>
        <taxon>Alphaproteobacteria</taxon>
        <taxon>Rhodospirillales</taxon>
        <taxon>Azospirillaceae</taxon>
        <taxon>Skermanella</taxon>
    </lineage>
</organism>
<keyword evidence="1" id="KW-0489">Methyltransferase</keyword>
<name>A0ABX7BBV8_9PROT</name>
<reference evidence="5" key="1">
    <citation type="submission" date="2021-02" db="EMBL/GenBank/DDBJ databases">
        <title>Skermanella TT6 skin isolate.</title>
        <authorList>
            <person name="Lee K."/>
            <person name="Ganzorig M."/>
        </authorList>
    </citation>
    <scope>NUCLEOTIDE SEQUENCE</scope>
    <source>
        <strain evidence="5">TT6</strain>
    </source>
</reference>
<dbReference type="EMBL" id="CP067420">
    <property type="protein sequence ID" value="QQP91065.1"/>
    <property type="molecule type" value="Genomic_DNA"/>
</dbReference>
<feature type="domain" description="RNA 2-O ribose methyltransferase substrate binding" evidence="4">
    <location>
        <begin position="40"/>
        <end position="119"/>
    </location>
</feature>
<dbReference type="InterPro" id="IPR029028">
    <property type="entry name" value="Alpha/beta_knot_MTases"/>
</dbReference>
<dbReference type="InterPro" id="IPR029064">
    <property type="entry name" value="Ribosomal_eL30-like_sf"/>
</dbReference>
<dbReference type="NCBIfam" id="TIGR00186">
    <property type="entry name" value="rRNA_methyl_3"/>
    <property type="match status" value="1"/>
</dbReference>
<dbReference type="PANTHER" id="PTHR46429:SF1">
    <property type="entry name" value="23S RRNA (GUANOSINE-2'-O-)-METHYLTRANSFERASE RLMB"/>
    <property type="match status" value="1"/>
</dbReference>
<feature type="region of interest" description="Disordered" evidence="3">
    <location>
        <begin position="1"/>
        <end position="40"/>
    </location>
</feature>
<dbReference type="InterPro" id="IPR013123">
    <property type="entry name" value="SpoU_subst-bd"/>
</dbReference>
<dbReference type="Proteomes" id="UP000595197">
    <property type="component" value="Chromosome"/>
</dbReference>
<dbReference type="InterPro" id="IPR001537">
    <property type="entry name" value="SpoU_MeTrfase"/>
</dbReference>
<accession>A0ABX7BBV8</accession>
<sequence length="281" mass="29525">MTRRKPPRPAHPASQTPGQPPGQPGRRHKPGGAQSGRPGLLFGLHPVAAAWTNPDRRCTRLLATEAGLASLAGALDQARAAGLERPKPTVTERTELDRLLPPGAVHQGLVLDAAPLPEIDLEDIVRQGSMREGDVIVVLDQVTDPHNVGAILRSAAAFGASAVVLPDRNAPELTGTLAKSASGAAEVVPLVRIVNLARSLTELREAGYWCVGLDESGARTLARMELKGRVALVLGAEGSGLRRLTMERCDEIARLPTGGPIGSLNVSNAAAVALYELARLR</sequence>
<dbReference type="Pfam" id="PF00588">
    <property type="entry name" value="SpoU_methylase"/>
    <property type="match status" value="1"/>
</dbReference>
<dbReference type="Gene3D" id="3.40.1280.10">
    <property type="match status" value="1"/>
</dbReference>
<dbReference type="Gene3D" id="3.30.1330.30">
    <property type="match status" value="1"/>
</dbReference>
<evidence type="ECO:0000313" key="5">
    <source>
        <dbReference type="EMBL" id="QQP91065.1"/>
    </source>
</evidence>
<dbReference type="RefSeq" id="WP_201078596.1">
    <property type="nucleotide sequence ID" value="NZ_CP067420.1"/>
</dbReference>
<evidence type="ECO:0000313" key="6">
    <source>
        <dbReference type="Proteomes" id="UP000595197"/>
    </source>
</evidence>
<evidence type="ECO:0000259" key="4">
    <source>
        <dbReference type="SMART" id="SM00967"/>
    </source>
</evidence>
<dbReference type="SUPFAM" id="SSF55315">
    <property type="entry name" value="L30e-like"/>
    <property type="match status" value="1"/>
</dbReference>
<proteinExistence type="predicted"/>
<gene>
    <name evidence="5" type="primary">rlmB</name>
    <name evidence="5" type="ORF">IGS68_07580</name>
</gene>
<dbReference type="SMART" id="SM00967">
    <property type="entry name" value="SpoU_sub_bind"/>
    <property type="match status" value="1"/>
</dbReference>
<dbReference type="SUPFAM" id="SSF75217">
    <property type="entry name" value="alpha/beta knot"/>
    <property type="match status" value="1"/>
</dbReference>
<dbReference type="PANTHER" id="PTHR46429">
    <property type="entry name" value="23S RRNA (GUANOSINE-2'-O-)-METHYLTRANSFERASE RLMB"/>
    <property type="match status" value="1"/>
</dbReference>
<keyword evidence="2" id="KW-0808">Transferase</keyword>
<dbReference type="Pfam" id="PF08032">
    <property type="entry name" value="SpoU_sub_bind"/>
    <property type="match status" value="1"/>
</dbReference>
<dbReference type="CDD" id="cd18103">
    <property type="entry name" value="SpoU-like_RlmB"/>
    <property type="match status" value="1"/>
</dbReference>
<evidence type="ECO:0000256" key="2">
    <source>
        <dbReference type="ARBA" id="ARBA00022679"/>
    </source>
</evidence>
<keyword evidence="6" id="KW-1185">Reference proteome</keyword>